<feature type="compositionally biased region" description="Polar residues" evidence="12">
    <location>
        <begin position="1195"/>
        <end position="1212"/>
    </location>
</feature>
<feature type="region of interest" description="Disordered" evidence="12">
    <location>
        <begin position="536"/>
        <end position="621"/>
    </location>
</feature>
<feature type="region of interest" description="Disordered" evidence="12">
    <location>
        <begin position="1766"/>
        <end position="1852"/>
    </location>
</feature>
<evidence type="ECO:0000256" key="5">
    <source>
        <dbReference type="ARBA" id="ARBA00022927"/>
    </source>
</evidence>
<dbReference type="FunFam" id="2.130.10.10:FF:000142">
    <property type="entry name" value="Nuclear pore complex protein Nup214"/>
    <property type="match status" value="1"/>
</dbReference>
<dbReference type="RefSeq" id="XP_038063669.1">
    <property type="nucleotide sequence ID" value="XM_038207741.1"/>
</dbReference>
<feature type="compositionally biased region" description="Polar residues" evidence="12">
    <location>
        <begin position="1286"/>
        <end position="1296"/>
    </location>
</feature>
<evidence type="ECO:0000256" key="9">
    <source>
        <dbReference type="ARBA" id="ARBA00068360"/>
    </source>
</evidence>
<feature type="compositionally biased region" description="Gly residues" evidence="12">
    <location>
        <begin position="1980"/>
        <end position="1999"/>
    </location>
</feature>
<dbReference type="OrthoDB" id="248320at2759"/>
<evidence type="ECO:0000256" key="7">
    <source>
        <dbReference type="ARBA" id="ARBA00023132"/>
    </source>
</evidence>
<evidence type="ECO:0000256" key="12">
    <source>
        <dbReference type="SAM" id="MobiDB-lite"/>
    </source>
</evidence>
<feature type="compositionally biased region" description="Low complexity" evidence="12">
    <location>
        <begin position="784"/>
        <end position="798"/>
    </location>
</feature>
<dbReference type="InterPro" id="IPR026054">
    <property type="entry name" value="Nucleoporin"/>
</dbReference>
<feature type="compositionally biased region" description="Low complexity" evidence="12">
    <location>
        <begin position="672"/>
        <end position="683"/>
    </location>
</feature>
<feature type="region of interest" description="Disordered" evidence="12">
    <location>
        <begin position="1457"/>
        <end position="1478"/>
    </location>
</feature>
<reference evidence="14" key="1">
    <citation type="submission" date="2022-11" db="UniProtKB">
        <authorList>
            <consortium name="EnsemblMetazoa"/>
        </authorList>
    </citation>
    <scope>IDENTIFICATION</scope>
</reference>
<dbReference type="GO" id="GO:0008139">
    <property type="term" value="F:nuclear localization sequence binding"/>
    <property type="evidence" value="ECO:0007669"/>
    <property type="project" value="TreeGrafter"/>
</dbReference>
<feature type="region of interest" description="Disordered" evidence="12">
    <location>
        <begin position="635"/>
        <end position="799"/>
    </location>
</feature>
<feature type="compositionally biased region" description="Low complexity" evidence="12">
    <location>
        <begin position="466"/>
        <end position="491"/>
    </location>
</feature>
<dbReference type="OMA" id="WLSTFQF"/>
<keyword evidence="6" id="KW-0811">Translocation</keyword>
<organism evidence="14 15">
    <name type="scientific">Patiria miniata</name>
    <name type="common">Bat star</name>
    <name type="synonym">Asterina miniata</name>
    <dbReference type="NCBI Taxonomy" id="46514"/>
    <lineage>
        <taxon>Eukaryota</taxon>
        <taxon>Metazoa</taxon>
        <taxon>Echinodermata</taxon>
        <taxon>Eleutherozoa</taxon>
        <taxon>Asterozoa</taxon>
        <taxon>Asteroidea</taxon>
        <taxon>Valvatacea</taxon>
        <taxon>Valvatida</taxon>
        <taxon>Asterinidae</taxon>
        <taxon>Patiria</taxon>
    </lineage>
</organism>
<dbReference type="InterPro" id="IPR001680">
    <property type="entry name" value="WD40_rpt"/>
</dbReference>
<dbReference type="Gene3D" id="2.130.10.10">
    <property type="entry name" value="YVTN repeat-like/Quinoprotein amine dehydrogenase"/>
    <property type="match status" value="1"/>
</dbReference>
<dbReference type="EnsemblMetazoa" id="XM_038207741.1">
    <property type="protein sequence ID" value="XP_038063669.1"/>
    <property type="gene ID" value="LOC119734311"/>
</dbReference>
<dbReference type="SMART" id="SM00320">
    <property type="entry name" value="WD40"/>
    <property type="match status" value="2"/>
</dbReference>
<sequence>MMAEPEAGPAEREVTNLRFHQLTRLRIFDKKPETLTPQQRCQLLAVSSKYGFTFVGCDTGLKILKTADISKLSDQHQDSPNTAAKDYPCLKVTLSANAQPVNLALSPDDLILSVCYMTDSGLLMALFDVRTLVYKSINAKPFATATLSKETDCQLVNLLWNPGNPTFFATCLSDGNLALWDYSGDSLQMTYLLPSDVEPTAMCWSPKGKQIVVGTSSGKLIQYNLKLEQKKLISPPDFSEPTKVVDILWLSTYVFAVAYIDAEETLQPNLTIVNAPKEGRPTYSNFEDVCYGSGETRTAQYQLLNAGLLEKWSFILATSSNSMEAAVIGQSREDRASWEIWTVDDAARIEMPLSGDDEDTFPMGLALDLSSETDVKIGTTNYQAPPIVMVLSTEGVLCPFYILNSDATVPITSKAEPLPREGERVASGQAVGLPSQTQASKPAAAPDTAKPTTSFTAALPIHKSSSTGSFPLGSSSSSSSTPTGSSDRSASFSFAGPKPLGSPAAPSFVSGGIFNRPDAGGSGGNASFMFGKTADGKSGSASFLPPKQSPASTNLAPTTPSPGAAPFQFKVPGAQDTTEKGLPIQQPASAQATPQFRLPGQSVSSVSPLASGTQNSTAPASAFAITQQKTALDAASTFGGGGMLPQTDSVKASGSARFGQPQPGQVPVSGKPAPSQALPTAQTAPPPGGAPPNQIAPPRTGPAPNQVTPGFAQNQIAPRFAPNQVAPGAPPNQVAPQQGYPYQVAPPGAISKPPPPAYSASQPQRQAVPETKPPPPVQAPSTEASTARTGGRTRGSGSIDATHVEAACLSNISAEMEHLTKELAELQSHTRRTHFRVGERSEHEYIKKNTDDLVKFRAEVRVVTKSHNEEIHELKSKLLTTFAQCEDARTFKQRNSNPRYLQLLRIRGLDPQTSQQLRNIQSNYHYLETGLGDVNGCLDAQWEEFHQRKSRREGRKLGTPTMDTIYQTLSHHYNIMIAQRGKLEELRQQLIQARRYDITKAPWEKGILASPPDRSGDLTSLAAKLSSTRIASPVKAISTPVSSKKQAQLRKALSRRATTPRRTASRVDISLIDSPAPSHGSHENLYPVFANRRLQYQDEESTVAQPASRETRDAADAPYIRTVPGFVQARLGSGIMAPAGLASRRQEGMEVRSSAAVEPKQHTPVSPTESPPAYPEPPPPSSQPLPAATTSPSSFTHSGRGTVVWGTQTTPLKTPPATRCPPTSAMLRKGVEKQPELPPVVNIKNLDVSQSTRLPPPVSFATVNGSVDAGTVKVVNQVLAEMAKTSGYSQPEASEQTAERKISFSDEPPPIVQPVPPSMPILIKAAGGGSTAFSFGASKPPVVQSLPANASAIPPAATTSPPTFGGSNTGLGLTFGGSGSMFGAKKEDSSTSVSTATQPGLSSFSFAGGVGSAKATIASSTAPTATSALPVMSDTASSKPVFGGASFTTSAAKTSTSSGFSLTAQPASSVGAGGSSAATVPGVKPSLFDFKDQKSAASTSTPGGFFVSPATSSLKEPIQDKQVPEATTSPATTISSTEASTSKPTSNLNFSVKSLITMPPAAQALQPTQAIRPTQAVQPAQPTGSVAPTASTSNAGGVRDAGIKQFSGMGMQPAVSAAQGGLKQLLVGEDEAGTGLASKPQFTGFASSAVSQTVGEDEAGTGRPAAAIEASDTYDNAPPAAAQPTTSAATTASGLFGKPVATPTDGTSGSLFGAKTASVAPFGMAATTAATVATPATSGSAAGFSAPSFGAAPSAGLFGAPKFGASTQPSVSSPTATTAATSTAADKPKMPSTLFGLLKEDQPTSSASGSPFGATTSTASSSVSKNLFGQPTSTSASPFGQSTTTSSGIFGQSATSASSSSGLFGKPVSRSTGQIFGQAATSTSTGGVFGQPAATTGVFGQPAATSSGGIFGQSSPAASSPFQQAGSGSGGVFGTSSSGPTFGQQSAGVFGRPSSAGPTFGQSPSVFGQTPAATPSSSGIFGGSAGGDGGGGFFSGLGGRPNPEAARSNPFGSPAVSAPGFGGSSTGGSTLFGSQGASTFGTGTASSPAGSVFGGGFSSPEGGVAKAGFGGFNQPPSASAGGFGSPPAFGSTAAFGSTPAFGGSAFGSSGAGQPSPFGQASAFGAGAPQASGGMSGGFSGFASQETPTFGALSGTGTKPQQSGLGGFGAGSSQSGFGGTGFGGGGGQSNNTSSGFGGSSSFTQYR</sequence>
<feature type="compositionally biased region" description="Low complexity" evidence="12">
    <location>
        <begin position="1524"/>
        <end position="1542"/>
    </location>
</feature>
<feature type="region of interest" description="Disordered" evidence="12">
    <location>
        <begin position="1036"/>
        <end position="1065"/>
    </location>
</feature>
<dbReference type="InterPro" id="IPR039462">
    <property type="entry name" value="Nup159/Nup146_N"/>
</dbReference>
<evidence type="ECO:0000256" key="1">
    <source>
        <dbReference type="ARBA" id="ARBA00004567"/>
    </source>
</evidence>
<feature type="region of interest" description="Disordered" evidence="12">
    <location>
        <begin position="416"/>
        <end position="451"/>
    </location>
</feature>
<evidence type="ECO:0000256" key="11">
    <source>
        <dbReference type="ARBA" id="ARBA00083901"/>
    </source>
</evidence>
<evidence type="ECO:0000256" key="4">
    <source>
        <dbReference type="ARBA" id="ARBA00022816"/>
    </source>
</evidence>
<feature type="compositionally biased region" description="Low complexity" evidence="12">
    <location>
        <begin position="1912"/>
        <end position="1926"/>
    </location>
</feature>
<keyword evidence="3" id="KW-0677">Repeat</keyword>
<dbReference type="Pfam" id="PF16755">
    <property type="entry name" value="Beta-prop_NUP159_NUP214"/>
    <property type="match status" value="1"/>
</dbReference>
<feature type="compositionally biased region" description="Polar residues" evidence="12">
    <location>
        <begin position="703"/>
        <end position="716"/>
    </location>
</feature>
<evidence type="ECO:0000256" key="3">
    <source>
        <dbReference type="ARBA" id="ARBA00022737"/>
    </source>
</evidence>
<dbReference type="GO" id="GO:0005643">
    <property type="term" value="C:nuclear pore"/>
    <property type="evidence" value="ECO:0007669"/>
    <property type="project" value="UniProtKB-SubCell"/>
</dbReference>
<feature type="compositionally biased region" description="Polar residues" evidence="12">
    <location>
        <begin position="1956"/>
        <end position="1975"/>
    </location>
</feature>
<comment type="subcellular location">
    <subcellularLocation>
        <location evidence="1">Nucleus</location>
        <location evidence="1">Nuclear pore complex</location>
    </subcellularLocation>
</comment>
<keyword evidence="8" id="KW-0539">Nucleus</keyword>
<dbReference type="GeneID" id="119734311"/>
<feature type="compositionally biased region" description="Low complexity" evidence="12">
    <location>
        <begin position="439"/>
        <end position="451"/>
    </location>
</feature>
<dbReference type="CTD" id="8021"/>
<name>A0A914AJS3_PATMI</name>
<accession>A0A914AJS3</accession>
<dbReference type="GO" id="GO:0017056">
    <property type="term" value="F:structural constituent of nuclear pore"/>
    <property type="evidence" value="ECO:0007669"/>
    <property type="project" value="TreeGrafter"/>
</dbReference>
<feature type="region of interest" description="Disordered" evidence="12">
    <location>
        <begin position="1494"/>
        <end position="1547"/>
    </location>
</feature>
<dbReference type="PANTHER" id="PTHR23193:SF46">
    <property type="entry name" value="NUCLEAR PORE COMPLEX PROTEIN NUP214"/>
    <property type="match status" value="1"/>
</dbReference>
<dbReference type="SUPFAM" id="SSF117289">
    <property type="entry name" value="Nucleoporin domain"/>
    <property type="match status" value="1"/>
</dbReference>
<protein>
    <recommendedName>
        <fullName evidence="9">Nuclear pore complex protein Nup214</fullName>
    </recommendedName>
    <alternativeName>
        <fullName evidence="11">214 kDa nucleoporin</fullName>
    </alternativeName>
    <alternativeName>
        <fullName evidence="10">Nucleoporin Nup214</fullName>
    </alternativeName>
</protein>
<feature type="compositionally biased region" description="Polar residues" evidence="12">
    <location>
        <begin position="549"/>
        <end position="558"/>
    </location>
</feature>
<feature type="region of interest" description="Disordered" evidence="12">
    <location>
        <begin position="466"/>
        <end position="498"/>
    </location>
</feature>
<evidence type="ECO:0000256" key="8">
    <source>
        <dbReference type="ARBA" id="ARBA00023242"/>
    </source>
</evidence>
<feature type="domain" description="Nucleoporin Nup159/Nup146 N-terminal" evidence="13">
    <location>
        <begin position="37"/>
        <end position="397"/>
    </location>
</feature>
<feature type="region of interest" description="Disordered" evidence="12">
    <location>
        <begin position="1910"/>
        <end position="2022"/>
    </location>
</feature>
<keyword evidence="4" id="KW-0509">mRNA transport</keyword>
<dbReference type="PANTHER" id="PTHR23193">
    <property type="entry name" value="NUCLEAR PORE COMPLEX PROTEIN NUP"/>
    <property type="match status" value="1"/>
</dbReference>
<evidence type="ECO:0000256" key="10">
    <source>
        <dbReference type="ARBA" id="ARBA00077390"/>
    </source>
</evidence>
<evidence type="ECO:0000313" key="14">
    <source>
        <dbReference type="EnsemblMetazoa" id="XP_038063669.1"/>
    </source>
</evidence>
<feature type="compositionally biased region" description="Polar residues" evidence="12">
    <location>
        <begin position="1825"/>
        <end position="1852"/>
    </location>
</feature>
<evidence type="ECO:0000313" key="15">
    <source>
        <dbReference type="Proteomes" id="UP000887568"/>
    </source>
</evidence>
<dbReference type="GO" id="GO:0006405">
    <property type="term" value="P:RNA export from nucleus"/>
    <property type="evidence" value="ECO:0007669"/>
    <property type="project" value="TreeGrafter"/>
</dbReference>
<feature type="compositionally biased region" description="Polar residues" evidence="12">
    <location>
        <begin position="601"/>
        <end position="621"/>
    </location>
</feature>
<feature type="compositionally biased region" description="Low complexity" evidence="12">
    <location>
        <begin position="2188"/>
        <end position="2205"/>
    </location>
</feature>
<feature type="compositionally biased region" description="Gly residues" evidence="12">
    <location>
        <begin position="2163"/>
        <end position="2187"/>
    </location>
</feature>
<dbReference type="InterPro" id="IPR015943">
    <property type="entry name" value="WD40/YVTN_repeat-like_dom_sf"/>
</dbReference>
<feature type="region of interest" description="Disordered" evidence="12">
    <location>
        <begin position="2133"/>
        <end position="2205"/>
    </location>
</feature>
<feature type="compositionally biased region" description="Pro residues" evidence="12">
    <location>
        <begin position="1169"/>
        <end position="1183"/>
    </location>
</feature>
<keyword evidence="5" id="KW-0653">Protein transport</keyword>
<proteinExistence type="predicted"/>
<keyword evidence="15" id="KW-1185">Reference proteome</keyword>
<dbReference type="GO" id="GO:0051028">
    <property type="term" value="P:mRNA transport"/>
    <property type="evidence" value="ECO:0007669"/>
    <property type="project" value="UniProtKB-KW"/>
</dbReference>
<dbReference type="GO" id="GO:0006606">
    <property type="term" value="P:protein import into nucleus"/>
    <property type="evidence" value="ECO:0007669"/>
    <property type="project" value="TreeGrafter"/>
</dbReference>
<keyword evidence="7" id="KW-0906">Nuclear pore complex</keyword>
<keyword evidence="2" id="KW-0813">Transport</keyword>
<feature type="compositionally biased region" description="Low complexity" evidence="12">
    <location>
        <begin position="1803"/>
        <end position="1824"/>
    </location>
</feature>
<feature type="compositionally biased region" description="Low complexity" evidence="12">
    <location>
        <begin position="1934"/>
        <end position="1946"/>
    </location>
</feature>
<feature type="compositionally biased region" description="Low complexity" evidence="12">
    <location>
        <begin position="1766"/>
        <end position="1785"/>
    </location>
</feature>
<evidence type="ECO:0000256" key="6">
    <source>
        <dbReference type="ARBA" id="ARBA00023010"/>
    </source>
</evidence>
<dbReference type="Proteomes" id="UP000887568">
    <property type="component" value="Unplaced"/>
</dbReference>
<feature type="compositionally biased region" description="Low complexity" evidence="12">
    <location>
        <begin position="1184"/>
        <end position="1194"/>
    </location>
</feature>
<feature type="region of interest" description="Disordered" evidence="12">
    <location>
        <begin position="1143"/>
        <end position="1222"/>
    </location>
</feature>
<feature type="compositionally biased region" description="Low complexity" evidence="12">
    <location>
        <begin position="758"/>
        <end position="767"/>
    </location>
</feature>
<evidence type="ECO:0000256" key="2">
    <source>
        <dbReference type="ARBA" id="ARBA00022448"/>
    </source>
</evidence>
<evidence type="ECO:0000259" key="13">
    <source>
        <dbReference type="Pfam" id="PF16755"/>
    </source>
</evidence>
<feature type="region of interest" description="Disordered" evidence="12">
    <location>
        <begin position="1286"/>
        <end position="1314"/>
    </location>
</feature>